<keyword evidence="3" id="KW-0012">Acyltransferase</keyword>
<evidence type="ECO:0000313" key="4">
    <source>
        <dbReference type="Proteomes" id="UP001501411"/>
    </source>
</evidence>
<feature type="transmembrane region" description="Helical" evidence="1">
    <location>
        <begin position="146"/>
        <end position="165"/>
    </location>
</feature>
<feature type="domain" description="Heparan-alpha-glucosaminide N-acetyltransferase catalytic" evidence="2">
    <location>
        <begin position="7"/>
        <end position="227"/>
    </location>
</feature>
<feature type="transmembrane region" description="Helical" evidence="1">
    <location>
        <begin position="204"/>
        <end position="225"/>
    </location>
</feature>
<evidence type="ECO:0000256" key="1">
    <source>
        <dbReference type="SAM" id="Phobius"/>
    </source>
</evidence>
<dbReference type="Pfam" id="PF07786">
    <property type="entry name" value="HGSNAT_cat"/>
    <property type="match status" value="1"/>
</dbReference>
<dbReference type="InterPro" id="IPR012429">
    <property type="entry name" value="HGSNAT_cat"/>
</dbReference>
<keyword evidence="4" id="KW-1185">Reference proteome</keyword>
<feature type="transmembrane region" description="Helical" evidence="1">
    <location>
        <begin position="51"/>
        <end position="67"/>
    </location>
</feature>
<feature type="transmembrane region" description="Helical" evidence="1">
    <location>
        <begin position="261"/>
        <end position="284"/>
    </location>
</feature>
<dbReference type="EMBL" id="BAABIQ010000041">
    <property type="protein sequence ID" value="GAA4800600.1"/>
    <property type="molecule type" value="Genomic_DNA"/>
</dbReference>
<keyword evidence="1" id="KW-0812">Transmembrane</keyword>
<feature type="transmembrane region" description="Helical" evidence="1">
    <location>
        <begin position="237"/>
        <end position="255"/>
    </location>
</feature>
<sequence>MKEYHNRYTALDVFRGLTICFMIIVNSPGAGAVPYAPLSHAVWHGFTPTDLVFPSFLFAVGNALSFSERKFNAMTTGKVFATIFKRALIIFLLGFLMYWFPFFKVSEQGGIIPFPFSETRVFGVLQRIALCYLCAALFVRFVHRRYLWWIGALLLLAYWAILVIFGTGDPFSLAGNAIAKLDLWLLGARHLYHDHGVIFDPEGLLSTLPAIVNVLAGYLTGHYLQKKASSAECLKRLVLFGVLAIVLALCWNPWFPINKKIWSSTFVLLTVGIDLLILPLLVLVSENAANQPRIWTRFFTILGKNPLFIYLLSEIGLVSLGTFPIGRRSCYEWINLDVIQPLLPGSAGSLLFALLFMFSCWLVGWFLDKKGIYIRV</sequence>
<reference evidence="4" key="1">
    <citation type="journal article" date="2019" name="Int. J. Syst. Evol. Microbiol.">
        <title>The Global Catalogue of Microorganisms (GCM) 10K type strain sequencing project: providing services to taxonomists for standard genome sequencing and annotation.</title>
        <authorList>
            <consortium name="The Broad Institute Genomics Platform"/>
            <consortium name="The Broad Institute Genome Sequencing Center for Infectious Disease"/>
            <person name="Wu L."/>
            <person name="Ma J."/>
        </authorList>
    </citation>
    <scope>NUCLEOTIDE SEQUENCE [LARGE SCALE GENOMIC DNA]</scope>
    <source>
        <strain evidence="4">JCM 18200</strain>
    </source>
</reference>
<dbReference type="RefSeq" id="WP_345233039.1">
    <property type="nucleotide sequence ID" value="NZ_BAABIQ010000041.1"/>
</dbReference>
<organism evidence="3 4">
    <name type="scientific">Olivibacter ginsenosidimutans</name>
    <dbReference type="NCBI Taxonomy" id="1176537"/>
    <lineage>
        <taxon>Bacteria</taxon>
        <taxon>Pseudomonadati</taxon>
        <taxon>Bacteroidota</taxon>
        <taxon>Sphingobacteriia</taxon>
        <taxon>Sphingobacteriales</taxon>
        <taxon>Sphingobacteriaceae</taxon>
        <taxon>Olivibacter</taxon>
    </lineage>
</organism>
<dbReference type="Proteomes" id="UP001501411">
    <property type="component" value="Unassembled WGS sequence"/>
</dbReference>
<feature type="transmembrane region" description="Helical" evidence="1">
    <location>
        <begin position="305"/>
        <end position="326"/>
    </location>
</feature>
<proteinExistence type="predicted"/>
<name>A0ABP9BYT3_9SPHI</name>
<dbReference type="PANTHER" id="PTHR31061">
    <property type="entry name" value="LD22376P"/>
    <property type="match status" value="1"/>
</dbReference>
<dbReference type="GO" id="GO:0016746">
    <property type="term" value="F:acyltransferase activity"/>
    <property type="evidence" value="ECO:0007669"/>
    <property type="project" value="UniProtKB-KW"/>
</dbReference>
<feature type="transmembrane region" description="Helical" evidence="1">
    <location>
        <begin position="346"/>
        <end position="367"/>
    </location>
</feature>
<gene>
    <name evidence="3" type="ORF">GCM10023231_31720</name>
</gene>
<accession>A0ABP9BYT3</accession>
<dbReference type="PANTHER" id="PTHR31061:SF24">
    <property type="entry name" value="LD22376P"/>
    <property type="match status" value="1"/>
</dbReference>
<evidence type="ECO:0000259" key="2">
    <source>
        <dbReference type="Pfam" id="PF07786"/>
    </source>
</evidence>
<keyword evidence="1" id="KW-1133">Transmembrane helix</keyword>
<evidence type="ECO:0000313" key="3">
    <source>
        <dbReference type="EMBL" id="GAA4800600.1"/>
    </source>
</evidence>
<keyword evidence="1" id="KW-0472">Membrane</keyword>
<keyword evidence="3" id="KW-0808">Transferase</keyword>
<protein>
    <submittedName>
        <fullName evidence="3">Acyltransferase family protein</fullName>
    </submittedName>
</protein>
<feature type="transmembrane region" description="Helical" evidence="1">
    <location>
        <begin position="12"/>
        <end position="31"/>
    </location>
</feature>
<feature type="transmembrane region" description="Helical" evidence="1">
    <location>
        <begin position="79"/>
        <end position="100"/>
    </location>
</feature>
<feature type="transmembrane region" description="Helical" evidence="1">
    <location>
        <begin position="120"/>
        <end position="139"/>
    </location>
</feature>
<comment type="caution">
    <text evidence="3">The sequence shown here is derived from an EMBL/GenBank/DDBJ whole genome shotgun (WGS) entry which is preliminary data.</text>
</comment>